<dbReference type="EMBL" id="CM046388">
    <property type="protein sequence ID" value="KAI8571399.1"/>
    <property type="molecule type" value="Genomic_DNA"/>
</dbReference>
<name>A0ACC0Q1T4_RHOML</name>
<organism evidence="1 2">
    <name type="scientific">Rhododendron molle</name>
    <name type="common">Chinese azalea</name>
    <name type="synonym">Azalea mollis</name>
    <dbReference type="NCBI Taxonomy" id="49168"/>
    <lineage>
        <taxon>Eukaryota</taxon>
        <taxon>Viridiplantae</taxon>
        <taxon>Streptophyta</taxon>
        <taxon>Embryophyta</taxon>
        <taxon>Tracheophyta</taxon>
        <taxon>Spermatophyta</taxon>
        <taxon>Magnoliopsida</taxon>
        <taxon>eudicotyledons</taxon>
        <taxon>Gunneridae</taxon>
        <taxon>Pentapetalae</taxon>
        <taxon>asterids</taxon>
        <taxon>Ericales</taxon>
        <taxon>Ericaceae</taxon>
        <taxon>Ericoideae</taxon>
        <taxon>Rhodoreae</taxon>
        <taxon>Rhododendron</taxon>
    </lineage>
</organism>
<evidence type="ECO:0000313" key="1">
    <source>
        <dbReference type="EMBL" id="KAI8571399.1"/>
    </source>
</evidence>
<sequence length="84" mass="9169">MVGPAQSMLTNMIPSIGTMKVNSIDTAVEEGKLPEDNKGDRVKKKRVSYKMSQVSFSGMGELPQVNVLNPCTSHQLCIEEFPGL</sequence>
<reference evidence="1" key="1">
    <citation type="submission" date="2022-02" db="EMBL/GenBank/DDBJ databases">
        <title>Plant Genome Project.</title>
        <authorList>
            <person name="Zhang R.-G."/>
        </authorList>
    </citation>
    <scope>NUCLEOTIDE SEQUENCE</scope>
    <source>
        <strain evidence="1">AT1</strain>
    </source>
</reference>
<comment type="caution">
    <text evidence="1">The sequence shown here is derived from an EMBL/GenBank/DDBJ whole genome shotgun (WGS) entry which is preliminary data.</text>
</comment>
<gene>
    <name evidence="1" type="ORF">RHMOL_Rhmol01G0117000</name>
</gene>
<proteinExistence type="predicted"/>
<keyword evidence="2" id="KW-1185">Reference proteome</keyword>
<protein>
    <submittedName>
        <fullName evidence="1">Uncharacterized protein</fullName>
    </submittedName>
</protein>
<evidence type="ECO:0000313" key="2">
    <source>
        <dbReference type="Proteomes" id="UP001062846"/>
    </source>
</evidence>
<accession>A0ACC0Q1T4</accession>
<dbReference type="Proteomes" id="UP001062846">
    <property type="component" value="Chromosome 1"/>
</dbReference>